<name>A0A7K6SHY8_9AVES</name>
<dbReference type="OrthoDB" id="9381447at2759"/>
<dbReference type="SUPFAM" id="SSF53098">
    <property type="entry name" value="Ribonuclease H-like"/>
    <property type="match status" value="1"/>
</dbReference>
<keyword evidence="2" id="KW-0808">Transferase</keyword>
<dbReference type="PANTHER" id="PTHR41694:SF3">
    <property type="entry name" value="RNA-DIRECTED DNA POLYMERASE-RELATED"/>
    <property type="match status" value="1"/>
</dbReference>
<keyword evidence="13" id="KW-1185">Reference proteome</keyword>
<dbReference type="GO" id="GO:0008270">
    <property type="term" value="F:zinc ion binding"/>
    <property type="evidence" value="ECO:0007669"/>
    <property type="project" value="UniProtKB-KW"/>
</dbReference>
<proteinExistence type="predicted"/>
<dbReference type="PROSITE" id="PS50876">
    <property type="entry name" value="ZF_INTEGRASE"/>
    <property type="match status" value="1"/>
</dbReference>
<evidence type="ECO:0000256" key="5">
    <source>
        <dbReference type="ARBA" id="ARBA00022723"/>
    </source>
</evidence>
<evidence type="ECO:0000256" key="6">
    <source>
        <dbReference type="ARBA" id="ARBA00022759"/>
    </source>
</evidence>
<dbReference type="InterPro" id="IPR001584">
    <property type="entry name" value="Integrase_cat-core"/>
</dbReference>
<reference evidence="12 13" key="1">
    <citation type="submission" date="2019-09" db="EMBL/GenBank/DDBJ databases">
        <title>Bird 10,000 Genomes (B10K) Project - Family phase.</title>
        <authorList>
            <person name="Zhang G."/>
        </authorList>
    </citation>
    <scope>NUCLEOTIDE SEQUENCE [LARGE SCALE GENOMIC DNA]</scope>
    <source>
        <strain evidence="12">B10K-DU-029-58</strain>
        <tissue evidence="12">Muscle</tissue>
    </source>
</reference>
<protein>
    <recommendedName>
        <fullName evidence="1">RNA-directed DNA polymerase</fullName>
        <ecNumber evidence="1">2.7.7.49</ecNumber>
    </recommendedName>
</protein>
<dbReference type="InterPro" id="IPR003308">
    <property type="entry name" value="Integrase_Zn-bd_dom_N"/>
</dbReference>
<evidence type="ECO:0000256" key="1">
    <source>
        <dbReference type="ARBA" id="ARBA00012493"/>
    </source>
</evidence>
<dbReference type="GO" id="GO:0016787">
    <property type="term" value="F:hydrolase activity"/>
    <property type="evidence" value="ECO:0007669"/>
    <property type="project" value="UniProtKB-KW"/>
</dbReference>
<dbReference type="Gene3D" id="3.30.420.10">
    <property type="entry name" value="Ribonuclease H-like superfamily/Ribonuclease H"/>
    <property type="match status" value="1"/>
</dbReference>
<evidence type="ECO:0000313" key="12">
    <source>
        <dbReference type="EMBL" id="NWW97059.1"/>
    </source>
</evidence>
<feature type="domain" description="Integrase catalytic" evidence="11">
    <location>
        <begin position="68"/>
        <end position="113"/>
    </location>
</feature>
<dbReference type="EMBL" id="VZRY01006956">
    <property type="protein sequence ID" value="NWW97059.1"/>
    <property type="molecule type" value="Genomic_DNA"/>
</dbReference>
<feature type="non-terminal residue" evidence="12">
    <location>
        <position position="113"/>
    </location>
</feature>
<dbReference type="Proteomes" id="UP000570016">
    <property type="component" value="Unassembled WGS sequence"/>
</dbReference>
<keyword evidence="4" id="KW-0540">Nuclease</keyword>
<evidence type="ECO:0000256" key="2">
    <source>
        <dbReference type="ARBA" id="ARBA00022679"/>
    </source>
</evidence>
<evidence type="ECO:0000256" key="3">
    <source>
        <dbReference type="ARBA" id="ARBA00022695"/>
    </source>
</evidence>
<dbReference type="AlphaFoldDB" id="A0A7K6SHY8"/>
<evidence type="ECO:0000259" key="10">
    <source>
        <dbReference type="PROSITE" id="PS50876"/>
    </source>
</evidence>
<keyword evidence="9" id="KW-0862">Zinc</keyword>
<comment type="caution">
    <text evidence="12">The sequence shown here is derived from an EMBL/GenBank/DDBJ whole genome shotgun (WGS) entry which is preliminary data.</text>
</comment>
<keyword evidence="9" id="KW-0863">Zinc-finger</keyword>
<dbReference type="Pfam" id="PF02022">
    <property type="entry name" value="Integrase_Zn"/>
    <property type="match status" value="1"/>
</dbReference>
<evidence type="ECO:0000256" key="8">
    <source>
        <dbReference type="ARBA" id="ARBA00022918"/>
    </source>
</evidence>
<dbReference type="PANTHER" id="PTHR41694">
    <property type="entry name" value="ENDOGENOUS RETROVIRUS GROUP K MEMBER POL PROTEIN"/>
    <property type="match status" value="1"/>
</dbReference>
<dbReference type="PROSITE" id="PS50994">
    <property type="entry name" value="INTEGRASE"/>
    <property type="match status" value="1"/>
</dbReference>
<accession>A0A7K6SHY8</accession>
<feature type="non-terminal residue" evidence="12">
    <location>
        <position position="1"/>
    </location>
</feature>
<feature type="domain" description="Integrase-type" evidence="10">
    <location>
        <begin position="19"/>
        <end position="60"/>
    </location>
</feature>
<dbReference type="InterPro" id="IPR017856">
    <property type="entry name" value="Integrase-like_N"/>
</dbReference>
<dbReference type="SUPFAM" id="SSF46919">
    <property type="entry name" value="N-terminal Zn binding domain of HIV integrase"/>
    <property type="match status" value="1"/>
</dbReference>
<keyword evidence="5" id="KW-0479">Metal-binding</keyword>
<dbReference type="GO" id="GO:0035613">
    <property type="term" value="F:RNA stem-loop binding"/>
    <property type="evidence" value="ECO:0007669"/>
    <property type="project" value="TreeGrafter"/>
</dbReference>
<evidence type="ECO:0000313" key="13">
    <source>
        <dbReference type="Proteomes" id="UP000570016"/>
    </source>
</evidence>
<organism evidence="12 13">
    <name type="scientific">Rhynochetos jubatus</name>
    <name type="common">kagu</name>
    <dbReference type="NCBI Taxonomy" id="54386"/>
    <lineage>
        <taxon>Eukaryota</taxon>
        <taxon>Metazoa</taxon>
        <taxon>Chordata</taxon>
        <taxon>Craniata</taxon>
        <taxon>Vertebrata</taxon>
        <taxon>Euteleostomi</taxon>
        <taxon>Archelosauria</taxon>
        <taxon>Archosauria</taxon>
        <taxon>Dinosauria</taxon>
        <taxon>Saurischia</taxon>
        <taxon>Theropoda</taxon>
        <taxon>Coelurosauria</taxon>
        <taxon>Aves</taxon>
        <taxon>Neognathae</taxon>
        <taxon>Neoaves</taxon>
        <taxon>Phaethontimorphae</taxon>
        <taxon>Eurypygiformes</taxon>
        <taxon>Rhynochetidae</taxon>
        <taxon>Rhynochetos</taxon>
    </lineage>
</organism>
<evidence type="ECO:0000256" key="9">
    <source>
        <dbReference type="PROSITE-ProRule" id="PRU00450"/>
    </source>
</evidence>
<dbReference type="Gene3D" id="1.10.10.200">
    <property type="match status" value="1"/>
</dbReference>
<dbReference type="GO" id="GO:0003964">
    <property type="term" value="F:RNA-directed DNA polymerase activity"/>
    <property type="evidence" value="ECO:0007669"/>
    <property type="project" value="UniProtKB-KW"/>
</dbReference>
<keyword evidence="8" id="KW-0695">RNA-directed DNA polymerase</keyword>
<evidence type="ECO:0000256" key="7">
    <source>
        <dbReference type="ARBA" id="ARBA00022801"/>
    </source>
</evidence>
<dbReference type="InterPro" id="IPR012337">
    <property type="entry name" value="RNaseH-like_sf"/>
</dbReference>
<dbReference type="InterPro" id="IPR036397">
    <property type="entry name" value="RNaseH_sf"/>
</dbReference>
<keyword evidence="7" id="KW-0378">Hydrolase</keyword>
<dbReference type="GO" id="GO:0015074">
    <property type="term" value="P:DNA integration"/>
    <property type="evidence" value="ECO:0007669"/>
    <property type="project" value="InterPro"/>
</dbReference>
<keyword evidence="3" id="KW-0548">Nucleotidyltransferase</keyword>
<gene>
    <name evidence="12" type="primary">Ervk11</name>
    <name evidence="12" type="ORF">RHYJUB_R15349</name>
</gene>
<evidence type="ECO:0000256" key="4">
    <source>
        <dbReference type="ARBA" id="ARBA00022722"/>
    </source>
</evidence>
<dbReference type="GO" id="GO:0004519">
    <property type="term" value="F:endonuclease activity"/>
    <property type="evidence" value="ECO:0007669"/>
    <property type="project" value="UniProtKB-KW"/>
</dbReference>
<dbReference type="EC" id="2.7.7.49" evidence="1"/>
<evidence type="ECO:0000259" key="11">
    <source>
        <dbReference type="PROSITE" id="PS50994"/>
    </source>
</evidence>
<sequence>VAEGSRRADALTAAALVPNTLMKARLSHDFYHQNSAALQHEFKLTKEQAQSIVRSCASCQNTLIPHLYGVNPRGLRLQELWHSDVTHVPSFARHRYVHVSIDMYSNVIFATAR</sequence>
<keyword evidence="6" id="KW-0255">Endonuclease</keyword>